<accession>A0ABV8P1A1</accession>
<gene>
    <name evidence="8" type="ORF">ACFOY1_18625</name>
</gene>
<reference evidence="9" key="1">
    <citation type="journal article" date="2019" name="Int. J. Syst. Evol. Microbiol.">
        <title>The Global Catalogue of Microorganisms (GCM) 10K type strain sequencing project: providing services to taxonomists for standard genome sequencing and annotation.</title>
        <authorList>
            <consortium name="The Broad Institute Genomics Platform"/>
            <consortium name="The Broad Institute Genome Sequencing Center for Infectious Disease"/>
            <person name="Wu L."/>
            <person name="Ma J."/>
        </authorList>
    </citation>
    <scope>NUCLEOTIDE SEQUENCE [LARGE SCALE GENOMIC DNA]</scope>
    <source>
        <strain evidence="9">LMG 24813</strain>
    </source>
</reference>
<dbReference type="Pfam" id="PF00005">
    <property type="entry name" value="ABC_tran"/>
    <property type="match status" value="1"/>
</dbReference>
<evidence type="ECO:0000256" key="2">
    <source>
        <dbReference type="ARBA" id="ARBA00022475"/>
    </source>
</evidence>
<dbReference type="Proteomes" id="UP001595848">
    <property type="component" value="Unassembled WGS sequence"/>
</dbReference>
<keyword evidence="3" id="KW-0547">Nucleotide-binding</keyword>
<keyword evidence="2" id="KW-1003">Cell membrane</keyword>
<evidence type="ECO:0000313" key="9">
    <source>
        <dbReference type="Proteomes" id="UP001595848"/>
    </source>
</evidence>
<keyword evidence="2" id="KW-0472">Membrane</keyword>
<dbReference type="InterPro" id="IPR003593">
    <property type="entry name" value="AAA+_ATPase"/>
</dbReference>
<dbReference type="PANTHER" id="PTHR42794">
    <property type="entry name" value="HEMIN IMPORT ATP-BINDING PROTEIN HMUV"/>
    <property type="match status" value="1"/>
</dbReference>
<protein>
    <submittedName>
        <fullName evidence="8">ABC transporter ATP-binding protein</fullName>
    </submittedName>
</protein>
<dbReference type="RefSeq" id="WP_217965297.1">
    <property type="nucleotide sequence ID" value="NZ_JAHTBN010000006.1"/>
</dbReference>
<dbReference type="PROSITE" id="PS00211">
    <property type="entry name" value="ABC_TRANSPORTER_1"/>
    <property type="match status" value="1"/>
</dbReference>
<feature type="domain" description="ABC transporter" evidence="7">
    <location>
        <begin position="10"/>
        <end position="245"/>
    </location>
</feature>
<proteinExistence type="predicted"/>
<evidence type="ECO:0000256" key="5">
    <source>
        <dbReference type="ARBA" id="ARBA00022967"/>
    </source>
</evidence>
<keyword evidence="9" id="KW-1185">Reference proteome</keyword>
<keyword evidence="5" id="KW-1278">Translocase</keyword>
<evidence type="ECO:0000256" key="1">
    <source>
        <dbReference type="ARBA" id="ARBA00022448"/>
    </source>
</evidence>
<evidence type="ECO:0000256" key="3">
    <source>
        <dbReference type="ARBA" id="ARBA00022741"/>
    </source>
</evidence>
<comment type="caution">
    <text evidence="8">The sequence shown here is derived from an EMBL/GenBank/DDBJ whole genome shotgun (WGS) entry which is preliminary data.</text>
</comment>
<evidence type="ECO:0000256" key="6">
    <source>
        <dbReference type="ARBA" id="ARBA00037066"/>
    </source>
</evidence>
<keyword evidence="4 8" id="KW-0067">ATP-binding</keyword>
<name>A0ABV8P1A1_9BURK</name>
<evidence type="ECO:0000259" key="7">
    <source>
        <dbReference type="PROSITE" id="PS50893"/>
    </source>
</evidence>
<dbReference type="EMBL" id="JBHSBV010000007">
    <property type="protein sequence ID" value="MFC4202970.1"/>
    <property type="molecule type" value="Genomic_DNA"/>
</dbReference>
<keyword evidence="1" id="KW-0813">Transport</keyword>
<dbReference type="PANTHER" id="PTHR42794:SF1">
    <property type="entry name" value="HEMIN IMPORT ATP-BINDING PROTEIN HMUV"/>
    <property type="match status" value="1"/>
</dbReference>
<dbReference type="PROSITE" id="PS50893">
    <property type="entry name" value="ABC_TRANSPORTER_2"/>
    <property type="match status" value="1"/>
</dbReference>
<evidence type="ECO:0000313" key="8">
    <source>
        <dbReference type="EMBL" id="MFC4202970.1"/>
    </source>
</evidence>
<dbReference type="InterPro" id="IPR017871">
    <property type="entry name" value="ABC_transporter-like_CS"/>
</dbReference>
<dbReference type="InterPro" id="IPR003439">
    <property type="entry name" value="ABC_transporter-like_ATP-bd"/>
</dbReference>
<sequence length="280" mass="29557">MAQTTQPATLLADGISVRLGGHRILDRLDIPELPAGALVALLGPNGSGKSTLLKALAGLAPAHMTRLAWGAIDLRPMPAARRARYLRYLPPGLPEDVHLTAAEAVMVALRARTGAAQAGEPARRVAAVLEELDIAGLADRYLDELSGGQRQLVALAQALAHDPAVLLLDEPLSALDLNHQHHVMQMLRGLAHERHILVVLVLHDLDMALRYADRALLLARGALLAAGTPAEVIRPDHLAQAFSILTRIEPSSLGHPHVLVSGLADAGGTHAAPSDKPSAH</sequence>
<dbReference type="SMART" id="SM00382">
    <property type="entry name" value="AAA"/>
    <property type="match status" value="1"/>
</dbReference>
<evidence type="ECO:0000256" key="4">
    <source>
        <dbReference type="ARBA" id="ARBA00022840"/>
    </source>
</evidence>
<organism evidence="8 9">
    <name type="scientific">Candidimonas humi</name>
    <dbReference type="NCBI Taxonomy" id="683355"/>
    <lineage>
        <taxon>Bacteria</taxon>
        <taxon>Pseudomonadati</taxon>
        <taxon>Pseudomonadota</taxon>
        <taxon>Betaproteobacteria</taxon>
        <taxon>Burkholderiales</taxon>
        <taxon>Alcaligenaceae</taxon>
        <taxon>Candidimonas</taxon>
    </lineage>
</organism>
<dbReference type="CDD" id="cd03214">
    <property type="entry name" value="ABC_Iron-Siderophores_B12_Hemin"/>
    <property type="match status" value="1"/>
</dbReference>
<comment type="function">
    <text evidence="6">Part of the ABC transporter complex HmuTUV involved in hemin import. Responsible for energy coupling to the transport system.</text>
</comment>
<dbReference type="GO" id="GO:0005524">
    <property type="term" value="F:ATP binding"/>
    <property type="evidence" value="ECO:0007669"/>
    <property type="project" value="UniProtKB-KW"/>
</dbReference>